<keyword evidence="4" id="KW-1185">Reference proteome</keyword>
<organism evidence="3 4">
    <name type="scientific">Clostridium uliginosum</name>
    <dbReference type="NCBI Taxonomy" id="119641"/>
    <lineage>
        <taxon>Bacteria</taxon>
        <taxon>Bacillati</taxon>
        <taxon>Bacillota</taxon>
        <taxon>Clostridia</taxon>
        <taxon>Eubacteriales</taxon>
        <taxon>Clostridiaceae</taxon>
        <taxon>Clostridium</taxon>
    </lineage>
</organism>
<feature type="signal peptide" evidence="2">
    <location>
        <begin position="1"/>
        <end position="24"/>
    </location>
</feature>
<dbReference type="OrthoDB" id="1894507at2"/>
<dbReference type="SUPFAM" id="SSF56954">
    <property type="entry name" value="Outer membrane efflux proteins (OEP)"/>
    <property type="match status" value="1"/>
</dbReference>
<dbReference type="RefSeq" id="WP_090088774.1">
    <property type="nucleotide sequence ID" value="NZ_FOMG01000003.1"/>
</dbReference>
<dbReference type="STRING" id="119641.SAMN05421842_103112"/>
<reference evidence="3 4" key="1">
    <citation type="submission" date="2016-10" db="EMBL/GenBank/DDBJ databases">
        <authorList>
            <person name="de Groot N.N."/>
        </authorList>
    </citation>
    <scope>NUCLEOTIDE SEQUENCE [LARGE SCALE GENOMIC DNA]</scope>
    <source>
        <strain evidence="3 4">DSM 12992</strain>
    </source>
</reference>
<feature type="compositionally biased region" description="Polar residues" evidence="1">
    <location>
        <begin position="85"/>
        <end position="95"/>
    </location>
</feature>
<dbReference type="EMBL" id="FOMG01000003">
    <property type="protein sequence ID" value="SFC41020.1"/>
    <property type="molecule type" value="Genomic_DNA"/>
</dbReference>
<evidence type="ECO:0000256" key="2">
    <source>
        <dbReference type="SAM" id="SignalP"/>
    </source>
</evidence>
<dbReference type="SUPFAM" id="SSF57997">
    <property type="entry name" value="Tropomyosin"/>
    <property type="match status" value="1"/>
</dbReference>
<proteinExistence type="predicted"/>
<accession>A0A1I1J6G0</accession>
<evidence type="ECO:0000256" key="1">
    <source>
        <dbReference type="SAM" id="MobiDB-lite"/>
    </source>
</evidence>
<dbReference type="Proteomes" id="UP000199263">
    <property type="component" value="Unassembled WGS sequence"/>
</dbReference>
<dbReference type="Gene3D" id="1.20.1600.10">
    <property type="entry name" value="Outer membrane efflux proteins (OEP)"/>
    <property type="match status" value="1"/>
</dbReference>
<protein>
    <recommendedName>
        <fullName evidence="5">Outer membrane efflux protein</fullName>
    </recommendedName>
</protein>
<dbReference type="AlphaFoldDB" id="A0A1I1J6G0"/>
<feature type="compositionally biased region" description="Basic and acidic residues" evidence="1">
    <location>
        <begin position="114"/>
        <end position="142"/>
    </location>
</feature>
<name>A0A1I1J6G0_9CLOT</name>
<feature type="region of interest" description="Disordered" evidence="1">
    <location>
        <begin position="80"/>
        <end position="142"/>
    </location>
</feature>
<evidence type="ECO:0008006" key="5">
    <source>
        <dbReference type="Google" id="ProtNLM"/>
    </source>
</evidence>
<sequence>MLKKIMICILSMLLILLNISGAEAATNNTIKVSLENIEEIMLKYSPDLEILDNNLNKAEEDYDDLVDRIKDLEDDRDKLEDKITESNNKASTSDAGINPGTGTTTVGPTSSPTDSKEHKDTDNDSLEGIKKKISTAKEEKDKARYDLKKARVEYDQKVKQSVFSAQKQYIDYLDTLSKKETKQADIKSQNNQNEVYKTKYEMGFISKKEYDTHARDNTDLDNDSKELTNKEETELKNLHLTLGVPLKTTIIFINDINADLDKISKINFQNDLDKMLEDNVSVQIKDIELDEAEDISDSDYDVDNAEISLKQEKEKVKLDFQKQYNNLMVSYNLIKSSNEKLNQKQYDFGVMQTKYNYGFVSKKQTEDLNLELDKQIKDFASIKNNLYVNYLRYIQMKSGY</sequence>
<feature type="compositionally biased region" description="Low complexity" evidence="1">
    <location>
        <begin position="100"/>
        <end position="113"/>
    </location>
</feature>
<feature type="chain" id="PRO_5011692708" description="Outer membrane efflux protein" evidence="2">
    <location>
        <begin position="25"/>
        <end position="400"/>
    </location>
</feature>
<evidence type="ECO:0000313" key="4">
    <source>
        <dbReference type="Proteomes" id="UP000199263"/>
    </source>
</evidence>
<gene>
    <name evidence="3" type="ORF">SAMN05421842_103112</name>
</gene>
<evidence type="ECO:0000313" key="3">
    <source>
        <dbReference type="EMBL" id="SFC41020.1"/>
    </source>
</evidence>
<keyword evidence="2" id="KW-0732">Signal</keyword>